<evidence type="ECO:0000256" key="2">
    <source>
        <dbReference type="SAM" id="SignalP"/>
    </source>
</evidence>
<dbReference type="AlphaFoldDB" id="A0A5J5EGN5"/>
<evidence type="ECO:0000313" key="3">
    <source>
        <dbReference type="EMBL" id="KAA8894237.1"/>
    </source>
</evidence>
<protein>
    <recommendedName>
        <fullName evidence="5">Secreted protein</fullName>
    </recommendedName>
</protein>
<comment type="caution">
    <text evidence="3">The sequence shown here is derived from an EMBL/GenBank/DDBJ whole genome shotgun (WGS) entry which is preliminary data.</text>
</comment>
<feature type="region of interest" description="Disordered" evidence="1">
    <location>
        <begin position="58"/>
        <end position="96"/>
    </location>
</feature>
<dbReference type="Proteomes" id="UP000326924">
    <property type="component" value="Unassembled WGS sequence"/>
</dbReference>
<name>A0A5J5EGN5_9PEZI</name>
<accession>A0A5J5EGN5</accession>
<evidence type="ECO:0000256" key="1">
    <source>
        <dbReference type="SAM" id="MobiDB-lite"/>
    </source>
</evidence>
<keyword evidence="4" id="KW-1185">Reference proteome</keyword>
<proteinExistence type="predicted"/>
<gene>
    <name evidence="3" type="ORF">FN846DRAFT_434181</name>
</gene>
<dbReference type="EMBL" id="VXIS01000355">
    <property type="protein sequence ID" value="KAA8894237.1"/>
    <property type="molecule type" value="Genomic_DNA"/>
</dbReference>
<sequence>MVGFFRLCVGWITCSSTAVNSAVAANHLSTTLQPTVLDSGDVRFAYDCSFIDCRADIHSRNPSNRLDKESNESTRRSRPVVEKAMKPDQTGGVRDE</sequence>
<feature type="chain" id="PRO_5023814229" description="Secreted protein" evidence="2">
    <location>
        <begin position="25"/>
        <end position="96"/>
    </location>
</feature>
<feature type="signal peptide" evidence="2">
    <location>
        <begin position="1"/>
        <end position="24"/>
    </location>
</feature>
<organism evidence="3 4">
    <name type="scientific">Sphaerosporella brunnea</name>
    <dbReference type="NCBI Taxonomy" id="1250544"/>
    <lineage>
        <taxon>Eukaryota</taxon>
        <taxon>Fungi</taxon>
        <taxon>Dikarya</taxon>
        <taxon>Ascomycota</taxon>
        <taxon>Pezizomycotina</taxon>
        <taxon>Pezizomycetes</taxon>
        <taxon>Pezizales</taxon>
        <taxon>Pyronemataceae</taxon>
        <taxon>Sphaerosporella</taxon>
    </lineage>
</organism>
<feature type="compositionally biased region" description="Basic and acidic residues" evidence="1">
    <location>
        <begin position="58"/>
        <end position="86"/>
    </location>
</feature>
<evidence type="ECO:0008006" key="5">
    <source>
        <dbReference type="Google" id="ProtNLM"/>
    </source>
</evidence>
<reference evidence="3 4" key="1">
    <citation type="submission" date="2019-09" db="EMBL/GenBank/DDBJ databases">
        <title>Draft genome of the ectomycorrhizal ascomycete Sphaerosporella brunnea.</title>
        <authorList>
            <consortium name="DOE Joint Genome Institute"/>
            <person name="Benucci G.M."/>
            <person name="Marozzi G."/>
            <person name="Antonielli L."/>
            <person name="Sanchez S."/>
            <person name="Marco P."/>
            <person name="Wang X."/>
            <person name="Falini L.B."/>
            <person name="Barry K."/>
            <person name="Haridas S."/>
            <person name="Lipzen A."/>
            <person name="Labutti K."/>
            <person name="Grigoriev I.V."/>
            <person name="Murat C."/>
            <person name="Martin F."/>
            <person name="Albertini E."/>
            <person name="Donnini D."/>
            <person name="Bonito G."/>
        </authorList>
    </citation>
    <scope>NUCLEOTIDE SEQUENCE [LARGE SCALE GENOMIC DNA]</scope>
    <source>
        <strain evidence="3 4">Sb_GMNB300</strain>
    </source>
</reference>
<evidence type="ECO:0000313" key="4">
    <source>
        <dbReference type="Proteomes" id="UP000326924"/>
    </source>
</evidence>
<keyword evidence="2" id="KW-0732">Signal</keyword>
<dbReference type="InParanoid" id="A0A5J5EGN5"/>